<dbReference type="PANTHER" id="PTHR31891:SF1">
    <property type="entry name" value="FORMAMIDASE C869.04-RELATED"/>
    <property type="match status" value="1"/>
</dbReference>
<sequence length="371" mass="40562">MTHHDHGNEHDHAHDHSHGHDHEHAHGHGHSHAHAHTHCHSHEHGHSGQSLEYEVDYRLSDREENIHRVWDNSLDPILTVEDGDVVRFECRDAVDRQVDIESDVEDFANVSFDPVHPLTGPVAIEGAEPGDVLQVELLDLQHKGWGYTGFLPGEMGLGLLPEEFPDAGVHYWDLEGDVGRFVNGIEVPLDPFPGVIGVAPGEDGEHDTLPPRSTGGNMDVKHMTAGSTVYLPIEAEGGLFSTGDCHAAQGDGEVCVTGIEAPMFVTARFGLRSDMSIEQPQLETSGPFTPTGHDEPMYATTGISDDLMEATKKATLHMIEHLADERGLTRGEAYILCSAAMDLKISEVVDAPNWTVTAYIPESIFPDGEHE</sequence>
<dbReference type="InterPro" id="IPR004304">
    <property type="entry name" value="FmdA_AmdA"/>
</dbReference>
<reference evidence="3" key="1">
    <citation type="submission" date="2017-11" db="EMBL/GenBank/DDBJ databases">
        <title>Phenotypic and genomic properties of facultatively anaerobic sulfur-reducing natronoarchaea from hypersaline soda lakes.</title>
        <authorList>
            <person name="Sorokin D.Y."/>
            <person name="Kublanov I.V."/>
            <person name="Roman P."/>
            <person name="Sinninghe Damste J.S."/>
            <person name="Golyshin P.N."/>
            <person name="Rojo D."/>
            <person name="Ciordia S."/>
            <person name="Mena M.D.C."/>
            <person name="Ferrer M."/>
            <person name="Messina E."/>
            <person name="Smedile F."/>
            <person name="La Spada G."/>
            <person name="La Cono V."/>
            <person name="Yakimov M.M."/>
        </authorList>
    </citation>
    <scope>NUCLEOTIDE SEQUENCE [LARGE SCALE GENOMIC DNA]</scope>
    <source>
        <strain evidence="3">AArc-Sl</strain>
    </source>
</reference>
<accession>A0A343TKG9</accession>
<dbReference type="EC" id="3.5.1.49" evidence="2"/>
<dbReference type="EMBL" id="CP025066">
    <property type="protein sequence ID" value="AUX09591.1"/>
    <property type="molecule type" value="Genomic_DNA"/>
</dbReference>
<dbReference type="Gene3D" id="2.60.120.580">
    <property type="entry name" value="Acetamidase/Formamidase-like domains"/>
    <property type="match status" value="2"/>
</dbReference>
<gene>
    <name evidence="2" type="ORF">AArcSl_1966</name>
</gene>
<feature type="compositionally biased region" description="Basic residues" evidence="1">
    <location>
        <begin position="27"/>
        <end position="39"/>
    </location>
</feature>
<evidence type="ECO:0000313" key="3">
    <source>
        <dbReference type="Proteomes" id="UP000263012"/>
    </source>
</evidence>
<evidence type="ECO:0000313" key="2">
    <source>
        <dbReference type="EMBL" id="AUX09591.1"/>
    </source>
</evidence>
<evidence type="ECO:0000256" key="1">
    <source>
        <dbReference type="SAM" id="MobiDB-lite"/>
    </source>
</evidence>
<dbReference type="RefSeq" id="WP_119818401.1">
    <property type="nucleotide sequence ID" value="NZ_CP025066.1"/>
</dbReference>
<dbReference type="Proteomes" id="UP000263012">
    <property type="component" value="Chromosome"/>
</dbReference>
<dbReference type="Pfam" id="PF03069">
    <property type="entry name" value="FmdA_AmdA"/>
    <property type="match status" value="2"/>
</dbReference>
<dbReference type="AlphaFoldDB" id="A0A343TKG9"/>
<proteinExistence type="predicted"/>
<feature type="region of interest" description="Disordered" evidence="1">
    <location>
        <begin position="1"/>
        <end position="50"/>
    </location>
</feature>
<dbReference type="SUPFAM" id="SSF141130">
    <property type="entry name" value="Acetamidase/Formamidase-like"/>
    <property type="match status" value="1"/>
</dbReference>
<keyword evidence="2" id="KW-0378">Hydrolase</keyword>
<protein>
    <submittedName>
        <fullName evidence="2">Formamidase</fullName>
        <ecNumber evidence="2">3.5.1.49</ecNumber>
    </submittedName>
</protein>
<dbReference type="PANTHER" id="PTHR31891">
    <property type="entry name" value="FORMAMIDASE C869.04-RELATED"/>
    <property type="match status" value="1"/>
</dbReference>
<feature type="compositionally biased region" description="Basic and acidic residues" evidence="1">
    <location>
        <begin position="1"/>
        <end position="26"/>
    </location>
</feature>
<dbReference type="GeneID" id="37878319"/>
<keyword evidence="3" id="KW-1185">Reference proteome</keyword>
<name>A0A343TKG9_9EURY</name>
<dbReference type="KEGG" id="hdf:AArcSl_1966"/>
<dbReference type="GO" id="GO:0004328">
    <property type="term" value="F:formamidase activity"/>
    <property type="evidence" value="ECO:0007669"/>
    <property type="project" value="UniProtKB-EC"/>
</dbReference>
<dbReference type="Gene3D" id="3.10.28.20">
    <property type="entry name" value="Acetamidase/Formamidase-like domains"/>
    <property type="match status" value="1"/>
</dbReference>
<organism evidence="2 3">
    <name type="scientific">Halalkaliarchaeum desulfuricum</name>
    <dbReference type="NCBI Taxonomy" id="2055893"/>
    <lineage>
        <taxon>Archaea</taxon>
        <taxon>Methanobacteriati</taxon>
        <taxon>Methanobacteriota</taxon>
        <taxon>Stenosarchaea group</taxon>
        <taxon>Halobacteria</taxon>
        <taxon>Halobacteriales</taxon>
        <taxon>Haloferacaceae</taxon>
        <taxon>Halalkaliarchaeum</taxon>
    </lineage>
</organism>